<feature type="transmembrane region" description="Helical" evidence="4">
    <location>
        <begin position="12"/>
        <end position="31"/>
    </location>
</feature>
<dbReference type="PANTHER" id="PTHR43531">
    <property type="entry name" value="PROTEIN ICFG"/>
    <property type="match status" value="1"/>
</dbReference>
<keyword evidence="1" id="KW-0145">Chemotaxis</keyword>
<dbReference type="InterPro" id="IPR051310">
    <property type="entry name" value="MCP_chemotaxis"/>
</dbReference>
<evidence type="ECO:0000259" key="6">
    <source>
        <dbReference type="PROSITE" id="PS50885"/>
    </source>
</evidence>
<dbReference type="InterPro" id="IPR004089">
    <property type="entry name" value="MCPsignal_dom"/>
</dbReference>
<feature type="domain" description="Methyl-accepting transducer" evidence="5">
    <location>
        <begin position="278"/>
        <end position="500"/>
    </location>
</feature>
<organism evidence="7 8">
    <name type="scientific">Geothrix limicola</name>
    <dbReference type="NCBI Taxonomy" id="2927978"/>
    <lineage>
        <taxon>Bacteria</taxon>
        <taxon>Pseudomonadati</taxon>
        <taxon>Acidobacteriota</taxon>
        <taxon>Holophagae</taxon>
        <taxon>Holophagales</taxon>
        <taxon>Holophagaceae</taxon>
        <taxon>Geothrix</taxon>
    </lineage>
</organism>
<dbReference type="Proteomes" id="UP001165069">
    <property type="component" value="Unassembled WGS sequence"/>
</dbReference>
<comment type="caution">
    <text evidence="7">The sequence shown here is derived from an EMBL/GenBank/DDBJ whole genome shotgun (WGS) entry which is preliminary data.</text>
</comment>
<evidence type="ECO:0000256" key="3">
    <source>
        <dbReference type="PROSITE-ProRule" id="PRU00284"/>
    </source>
</evidence>
<keyword evidence="4" id="KW-0812">Transmembrane</keyword>
<sequence>MLKGLNIARRLSLGFGAILALILLAVFVAHLQSRRVQATLKVLVERDQRALILGALMDRQMLLTGRFIRAYALEESEAARTTQKGKLATARATYEDAQAKLTALLGSEDAGTLSILRNIAPHREQSEGIHAQFIQLVDQGKKEEAIRLIFGDGRKAINAWQEGLEQLLALQEKQAEDRSAAAVMASTRSDVILLSLGLGALAVGLWLSVAISRSIARPAEEMCQAIEQGLAKGDLRTDLPVHSNDELGRVGVAFNEFLVKLRGIWKGLADASARTASGSMELSAGALQMSATTDQIARSTESQRQSSERLSTAMTEFSASIQQVAGNVREARQQAGNAVQATDQGHRAGDDTTAAMEAIQLTSGQIVRAVQVIQEIARQTNLLSLNAAIEAAKAGAQGKGFAVVAEEVRKLAERSGLAAKEIAELINSSNEAVAGGRETVTATVTALVSIRESVTGLSSLVSEIGQATEEQSHTSDEVARSVDEGAQLATQNATATTQLAHTVNEVARTADDLAHVAEHLAHSVAQFQA</sequence>
<proteinExistence type="inferred from homology"/>
<feature type="domain" description="HAMP" evidence="6">
    <location>
        <begin position="213"/>
        <end position="266"/>
    </location>
</feature>
<name>A0ABQ5QJR1_9BACT</name>
<dbReference type="SUPFAM" id="SSF58104">
    <property type="entry name" value="Methyl-accepting chemotaxis protein (MCP) signaling domain"/>
    <property type="match status" value="1"/>
</dbReference>
<evidence type="ECO:0000256" key="1">
    <source>
        <dbReference type="ARBA" id="ARBA00022500"/>
    </source>
</evidence>
<comment type="similarity">
    <text evidence="2">Belongs to the methyl-accepting chemotaxis (MCP) protein family.</text>
</comment>
<dbReference type="PROSITE" id="PS50885">
    <property type="entry name" value="HAMP"/>
    <property type="match status" value="1"/>
</dbReference>
<dbReference type="CDD" id="cd19411">
    <property type="entry name" value="MCP2201-like_sensor"/>
    <property type="match status" value="1"/>
</dbReference>
<dbReference type="PROSITE" id="PS50111">
    <property type="entry name" value="CHEMOTAXIS_TRANSDUC_2"/>
    <property type="match status" value="1"/>
</dbReference>
<evidence type="ECO:0000313" key="7">
    <source>
        <dbReference type="EMBL" id="GLH74793.1"/>
    </source>
</evidence>
<dbReference type="SMART" id="SM00304">
    <property type="entry name" value="HAMP"/>
    <property type="match status" value="1"/>
</dbReference>
<keyword evidence="8" id="KW-1185">Reference proteome</keyword>
<dbReference type="RefSeq" id="WP_285577481.1">
    <property type="nucleotide sequence ID" value="NZ_BSDE01000008.1"/>
</dbReference>
<keyword evidence="3" id="KW-0807">Transducer</keyword>
<evidence type="ECO:0000313" key="8">
    <source>
        <dbReference type="Proteomes" id="UP001165069"/>
    </source>
</evidence>
<protein>
    <submittedName>
        <fullName evidence="7">Methyl-accepting chemotaxis protein</fullName>
    </submittedName>
</protein>
<dbReference type="Gene3D" id="1.10.287.950">
    <property type="entry name" value="Methyl-accepting chemotaxis protein"/>
    <property type="match status" value="1"/>
</dbReference>
<dbReference type="Pfam" id="PF00015">
    <property type="entry name" value="MCPsignal"/>
    <property type="match status" value="1"/>
</dbReference>
<dbReference type="Pfam" id="PF12729">
    <property type="entry name" value="4HB_MCP_1"/>
    <property type="match status" value="1"/>
</dbReference>
<evidence type="ECO:0000256" key="4">
    <source>
        <dbReference type="SAM" id="Phobius"/>
    </source>
</evidence>
<dbReference type="InterPro" id="IPR024478">
    <property type="entry name" value="HlyB_4HB_MCP"/>
</dbReference>
<dbReference type="Pfam" id="PF00672">
    <property type="entry name" value="HAMP"/>
    <property type="match status" value="1"/>
</dbReference>
<dbReference type="PANTHER" id="PTHR43531:SF11">
    <property type="entry name" value="METHYL-ACCEPTING CHEMOTAXIS PROTEIN 3"/>
    <property type="match status" value="1"/>
</dbReference>
<dbReference type="SMART" id="SM00283">
    <property type="entry name" value="MA"/>
    <property type="match status" value="1"/>
</dbReference>
<keyword evidence="4" id="KW-0472">Membrane</keyword>
<gene>
    <name evidence="7" type="primary">mcpB</name>
    <name evidence="7" type="ORF">GETHLI_32950</name>
</gene>
<keyword evidence="4" id="KW-1133">Transmembrane helix</keyword>
<evidence type="ECO:0000256" key="2">
    <source>
        <dbReference type="ARBA" id="ARBA00029447"/>
    </source>
</evidence>
<dbReference type="CDD" id="cd06225">
    <property type="entry name" value="HAMP"/>
    <property type="match status" value="1"/>
</dbReference>
<dbReference type="EMBL" id="BSDE01000008">
    <property type="protein sequence ID" value="GLH74793.1"/>
    <property type="molecule type" value="Genomic_DNA"/>
</dbReference>
<reference evidence="7 8" key="1">
    <citation type="journal article" date="2023" name="Antonie Van Leeuwenhoek">
        <title>Mesoterricola silvestris gen. nov., sp. nov., Mesoterricola sediminis sp. nov., Geothrix oryzae sp. nov., Geothrix edaphica sp. nov., Geothrix rubra sp. nov., and Geothrix limicola sp. nov., six novel members of Acidobacteriota isolated from soils.</title>
        <authorList>
            <person name="Itoh H."/>
            <person name="Sugisawa Y."/>
            <person name="Mise K."/>
            <person name="Xu Z."/>
            <person name="Kuniyasu M."/>
            <person name="Ushijima N."/>
            <person name="Kawano K."/>
            <person name="Kobayashi E."/>
            <person name="Shiratori Y."/>
            <person name="Masuda Y."/>
            <person name="Senoo K."/>
        </authorList>
    </citation>
    <scope>NUCLEOTIDE SEQUENCE [LARGE SCALE GENOMIC DNA]</scope>
    <source>
        <strain evidence="7 8">Red804</strain>
    </source>
</reference>
<evidence type="ECO:0000259" key="5">
    <source>
        <dbReference type="PROSITE" id="PS50111"/>
    </source>
</evidence>
<dbReference type="InterPro" id="IPR047347">
    <property type="entry name" value="YvaQ-like_sensor"/>
</dbReference>
<dbReference type="InterPro" id="IPR003660">
    <property type="entry name" value="HAMP_dom"/>
</dbReference>
<accession>A0ABQ5QJR1</accession>